<dbReference type="InterPro" id="IPR033121">
    <property type="entry name" value="PEPTIDASE_A1"/>
</dbReference>
<feature type="transmembrane region" description="Helical" evidence="7">
    <location>
        <begin position="6"/>
        <end position="31"/>
    </location>
</feature>
<comment type="caution">
    <text evidence="9">The sequence shown here is derived from an EMBL/GenBank/DDBJ whole genome shotgun (WGS) entry which is preliminary data.</text>
</comment>
<protein>
    <submittedName>
        <fullName evidence="9">Aspartic peptidase A1 family</fullName>
    </submittedName>
</protein>
<evidence type="ECO:0000256" key="6">
    <source>
        <dbReference type="PIRSR" id="PIRSR601461-1"/>
    </source>
</evidence>
<evidence type="ECO:0000256" key="3">
    <source>
        <dbReference type="ARBA" id="ARBA00022750"/>
    </source>
</evidence>
<keyword evidence="2" id="KW-0645">Protease</keyword>
<accession>A0A2U1PZR7</accession>
<feature type="active site" evidence="6">
    <location>
        <position position="328"/>
    </location>
</feature>
<dbReference type="PRINTS" id="PR00792">
    <property type="entry name" value="PEPSIN"/>
</dbReference>
<dbReference type="InterPro" id="IPR001461">
    <property type="entry name" value="Aspartic_peptidase_A1"/>
</dbReference>
<dbReference type="STRING" id="35608.A0A2U1PZR7"/>
<dbReference type="PANTHER" id="PTHR13683">
    <property type="entry name" value="ASPARTYL PROTEASES"/>
    <property type="match status" value="1"/>
</dbReference>
<keyword evidence="5" id="KW-0325">Glycoprotein</keyword>
<keyword evidence="7" id="KW-0472">Membrane</keyword>
<proteinExistence type="inferred from homology"/>
<evidence type="ECO:0000256" key="2">
    <source>
        <dbReference type="ARBA" id="ARBA00022670"/>
    </source>
</evidence>
<feature type="domain" description="Peptidase A1" evidence="8">
    <location>
        <begin position="91"/>
        <end position="447"/>
    </location>
</feature>
<keyword evidence="7" id="KW-1133">Transmembrane helix</keyword>
<evidence type="ECO:0000256" key="7">
    <source>
        <dbReference type="SAM" id="Phobius"/>
    </source>
</evidence>
<dbReference type="FunFam" id="2.40.70.10:FF:000018">
    <property type="entry name" value="Aspartic proteinase-like protein 2"/>
    <property type="match status" value="1"/>
</dbReference>
<keyword evidence="4" id="KW-0378">Hydrolase</keyword>
<feature type="active site" evidence="6">
    <location>
        <position position="109"/>
    </location>
</feature>
<dbReference type="EMBL" id="PKPP01000563">
    <property type="protein sequence ID" value="PWA91205.1"/>
    <property type="molecule type" value="Genomic_DNA"/>
</dbReference>
<dbReference type="GO" id="GO:0006508">
    <property type="term" value="P:proteolysis"/>
    <property type="evidence" value="ECO:0007669"/>
    <property type="project" value="UniProtKB-KW"/>
</dbReference>
<evidence type="ECO:0000256" key="1">
    <source>
        <dbReference type="ARBA" id="ARBA00007447"/>
    </source>
</evidence>
<keyword evidence="7" id="KW-0812">Transmembrane</keyword>
<dbReference type="InterPro" id="IPR034161">
    <property type="entry name" value="Pepsin-like_plant"/>
</dbReference>
<dbReference type="Pfam" id="PF14541">
    <property type="entry name" value="TAXi_C"/>
    <property type="match status" value="1"/>
</dbReference>
<name>A0A2U1PZR7_ARTAN</name>
<gene>
    <name evidence="9" type="ORF">CTI12_AA089820</name>
</gene>
<dbReference type="Proteomes" id="UP000245207">
    <property type="component" value="Unassembled WGS sequence"/>
</dbReference>
<dbReference type="AlphaFoldDB" id="A0A2U1PZR7"/>
<dbReference type="PANTHER" id="PTHR13683:SF794">
    <property type="entry name" value="NEPENTHESIN"/>
    <property type="match status" value="1"/>
</dbReference>
<evidence type="ECO:0000256" key="4">
    <source>
        <dbReference type="ARBA" id="ARBA00022801"/>
    </source>
</evidence>
<comment type="similarity">
    <text evidence="1">Belongs to the peptidase A1 family.</text>
</comment>
<dbReference type="Pfam" id="PF14543">
    <property type="entry name" value="TAXi_N"/>
    <property type="match status" value="1"/>
</dbReference>
<dbReference type="InterPro" id="IPR021109">
    <property type="entry name" value="Peptidase_aspartic_dom_sf"/>
</dbReference>
<dbReference type="GO" id="GO:0004190">
    <property type="term" value="F:aspartic-type endopeptidase activity"/>
    <property type="evidence" value="ECO:0007669"/>
    <property type="project" value="UniProtKB-KW"/>
</dbReference>
<organism evidence="9 10">
    <name type="scientific">Artemisia annua</name>
    <name type="common">Sweet wormwood</name>
    <dbReference type="NCBI Taxonomy" id="35608"/>
    <lineage>
        <taxon>Eukaryota</taxon>
        <taxon>Viridiplantae</taxon>
        <taxon>Streptophyta</taxon>
        <taxon>Embryophyta</taxon>
        <taxon>Tracheophyta</taxon>
        <taxon>Spermatophyta</taxon>
        <taxon>Magnoliopsida</taxon>
        <taxon>eudicotyledons</taxon>
        <taxon>Gunneridae</taxon>
        <taxon>Pentapetalae</taxon>
        <taxon>asterids</taxon>
        <taxon>campanulids</taxon>
        <taxon>Asterales</taxon>
        <taxon>Asteraceae</taxon>
        <taxon>Asteroideae</taxon>
        <taxon>Anthemideae</taxon>
        <taxon>Artemisiinae</taxon>
        <taxon>Artemisia</taxon>
    </lineage>
</organism>
<sequence>MSGSIVARITATLTFFGVVVAVILQGMVVLCKSPLSLKLERAFPHGDQMKLTELRDRDILRHSKFLRWSSTNDYIDFHLQGSYDPYGVGLYYTKVQLGSPPKDYYVQVDTGSDDLWVNCKDCKGCPTSSGLKIPMVLYDPSSSSTSSLISCSDKICSIGIKSSDARCGKHNQCIYSFKYGDGSATSGYYVSDVVHLEMMSNDTNPSSNASSTVMFGCSTYQAGELTLPDRAVNGIFGFGPQGVSVISQLASQGAAPDAFSHCLVGHGDGGGILVLGQIMDPNMVYSPLLPSQQHYYLHLESIIVNDKMLPIDPSVFESSNSQKGAVIDSGTTLGYLVEAAYDPFVEAITKSVPQSVEPFDGKGYQCYVTKNSVSEVFPTVSFNFAGDASMVLKPENYLLKQKTVGDESAWCIGFQKIKGQGLTILGDIVLKDKSIVYDLGGQRIGWVDHDCTKPVNVSTKSTSRRRMSNASTMDHKSSLHNTLYKLTPIMILASMLHLSVFHDFLLVTS</sequence>
<keyword evidence="3" id="KW-0064">Aspartyl protease</keyword>
<dbReference type="InterPro" id="IPR032861">
    <property type="entry name" value="TAXi_N"/>
</dbReference>
<dbReference type="OrthoDB" id="2747330at2759"/>
<dbReference type="CDD" id="cd05476">
    <property type="entry name" value="pepsin_A_like_plant"/>
    <property type="match status" value="1"/>
</dbReference>
<dbReference type="InterPro" id="IPR032799">
    <property type="entry name" value="TAXi_C"/>
</dbReference>
<reference evidence="9 10" key="1">
    <citation type="journal article" date="2018" name="Mol. Plant">
        <title>The genome of Artemisia annua provides insight into the evolution of Asteraceae family and artemisinin biosynthesis.</title>
        <authorList>
            <person name="Shen Q."/>
            <person name="Zhang L."/>
            <person name="Liao Z."/>
            <person name="Wang S."/>
            <person name="Yan T."/>
            <person name="Shi P."/>
            <person name="Liu M."/>
            <person name="Fu X."/>
            <person name="Pan Q."/>
            <person name="Wang Y."/>
            <person name="Lv Z."/>
            <person name="Lu X."/>
            <person name="Zhang F."/>
            <person name="Jiang W."/>
            <person name="Ma Y."/>
            <person name="Chen M."/>
            <person name="Hao X."/>
            <person name="Li L."/>
            <person name="Tang Y."/>
            <person name="Lv G."/>
            <person name="Zhou Y."/>
            <person name="Sun X."/>
            <person name="Brodelius P.E."/>
            <person name="Rose J.K.C."/>
            <person name="Tang K."/>
        </authorList>
    </citation>
    <scope>NUCLEOTIDE SEQUENCE [LARGE SCALE GENOMIC DNA]</scope>
    <source>
        <strain evidence="10">cv. Huhao1</strain>
        <tissue evidence="9">Leaf</tissue>
    </source>
</reference>
<evidence type="ECO:0000313" key="9">
    <source>
        <dbReference type="EMBL" id="PWA91205.1"/>
    </source>
</evidence>
<dbReference type="PROSITE" id="PS51767">
    <property type="entry name" value="PEPTIDASE_A1"/>
    <property type="match status" value="1"/>
</dbReference>
<dbReference type="Gene3D" id="2.40.70.10">
    <property type="entry name" value="Acid Proteases"/>
    <property type="match status" value="2"/>
</dbReference>
<evidence type="ECO:0000313" key="10">
    <source>
        <dbReference type="Proteomes" id="UP000245207"/>
    </source>
</evidence>
<evidence type="ECO:0000256" key="5">
    <source>
        <dbReference type="ARBA" id="ARBA00023180"/>
    </source>
</evidence>
<dbReference type="SUPFAM" id="SSF50630">
    <property type="entry name" value="Acid proteases"/>
    <property type="match status" value="1"/>
</dbReference>
<evidence type="ECO:0000259" key="8">
    <source>
        <dbReference type="PROSITE" id="PS51767"/>
    </source>
</evidence>
<keyword evidence="10" id="KW-1185">Reference proteome</keyword>